<gene>
    <name evidence="1" type="ORF">K458DRAFT_403093</name>
</gene>
<dbReference type="Proteomes" id="UP000799291">
    <property type="component" value="Unassembled WGS sequence"/>
</dbReference>
<dbReference type="AlphaFoldDB" id="A0A6G1J699"/>
<protein>
    <submittedName>
        <fullName evidence="1">Uncharacterized protein</fullName>
    </submittedName>
</protein>
<reference evidence="1" key="1">
    <citation type="journal article" date="2020" name="Stud. Mycol.">
        <title>101 Dothideomycetes genomes: a test case for predicting lifestyles and emergence of pathogens.</title>
        <authorList>
            <person name="Haridas S."/>
            <person name="Albert R."/>
            <person name="Binder M."/>
            <person name="Bloem J."/>
            <person name="Labutti K."/>
            <person name="Salamov A."/>
            <person name="Andreopoulos B."/>
            <person name="Baker S."/>
            <person name="Barry K."/>
            <person name="Bills G."/>
            <person name="Bluhm B."/>
            <person name="Cannon C."/>
            <person name="Castanera R."/>
            <person name="Culley D."/>
            <person name="Daum C."/>
            <person name="Ezra D."/>
            <person name="Gonzalez J."/>
            <person name="Henrissat B."/>
            <person name="Kuo A."/>
            <person name="Liang C."/>
            <person name="Lipzen A."/>
            <person name="Lutzoni F."/>
            <person name="Magnuson J."/>
            <person name="Mondo S."/>
            <person name="Nolan M."/>
            <person name="Ohm R."/>
            <person name="Pangilinan J."/>
            <person name="Park H.-J."/>
            <person name="Ramirez L."/>
            <person name="Alfaro M."/>
            <person name="Sun H."/>
            <person name="Tritt A."/>
            <person name="Yoshinaga Y."/>
            <person name="Zwiers L.-H."/>
            <person name="Turgeon B."/>
            <person name="Goodwin S."/>
            <person name="Spatafora J."/>
            <person name="Crous P."/>
            <person name="Grigoriev I."/>
        </authorList>
    </citation>
    <scope>NUCLEOTIDE SEQUENCE</scope>
    <source>
        <strain evidence="1">CBS 122367</strain>
    </source>
</reference>
<keyword evidence="2" id="KW-1185">Reference proteome</keyword>
<evidence type="ECO:0000313" key="1">
    <source>
        <dbReference type="EMBL" id="KAF2685740.1"/>
    </source>
</evidence>
<organism evidence="1 2">
    <name type="scientific">Lentithecium fluviatile CBS 122367</name>
    <dbReference type="NCBI Taxonomy" id="1168545"/>
    <lineage>
        <taxon>Eukaryota</taxon>
        <taxon>Fungi</taxon>
        <taxon>Dikarya</taxon>
        <taxon>Ascomycota</taxon>
        <taxon>Pezizomycotina</taxon>
        <taxon>Dothideomycetes</taxon>
        <taxon>Pleosporomycetidae</taxon>
        <taxon>Pleosporales</taxon>
        <taxon>Massarineae</taxon>
        <taxon>Lentitheciaceae</taxon>
        <taxon>Lentithecium</taxon>
    </lineage>
</organism>
<sequence length="171" mass="18195">MRRRGGKARLSLPRTTADLSQACGGHAIAKATTTARAQNTLAINSILFANIPWIIPRRPVGICIDIGVDVVLYPCPHHSTTGATCAILVMGFSRWGGQPQIGACKIPVATSSISSDATSLPHLCRRPLARSTPADVCCLLKATWLQFTGNPTENTSIAPILTLWAIATLRL</sequence>
<accession>A0A6G1J699</accession>
<proteinExistence type="predicted"/>
<evidence type="ECO:0000313" key="2">
    <source>
        <dbReference type="Proteomes" id="UP000799291"/>
    </source>
</evidence>
<dbReference type="EMBL" id="MU005578">
    <property type="protein sequence ID" value="KAF2685740.1"/>
    <property type="molecule type" value="Genomic_DNA"/>
</dbReference>
<name>A0A6G1J699_9PLEO</name>